<dbReference type="RefSeq" id="WP_004660809.1">
    <property type="nucleotide sequence ID" value="NZ_BMDV01000002.1"/>
</dbReference>
<protein>
    <submittedName>
        <fullName evidence="1">Uncharacterized protein</fullName>
    </submittedName>
</protein>
<dbReference type="EMBL" id="APOJ01000020">
    <property type="protein sequence ID" value="ENU27512.1"/>
    <property type="molecule type" value="Genomic_DNA"/>
</dbReference>
<reference evidence="2" key="1">
    <citation type="submission" date="2013-02" db="EMBL/GenBank/DDBJ databases">
        <title>The Genome Sequence of Acinetobacter sp. NIPH 236.</title>
        <authorList>
            <consortium name="The Broad Institute Genome Sequencing Platform"/>
            <consortium name="The Broad Institute Genome Sequencing Center for Infectious Disease"/>
            <person name="Cerqueira G."/>
            <person name="Feldgarden M."/>
            <person name="Courvalin P."/>
            <person name="Perichon B."/>
            <person name="Grillot-Courvalin C."/>
            <person name="Clermont D."/>
            <person name="Rocha E."/>
            <person name="Yoon E.-J."/>
            <person name="Nemec A."/>
            <person name="Walker B."/>
            <person name="Young S.K."/>
            <person name="Zeng Q."/>
            <person name="Gargeya S."/>
            <person name="Fitzgerald M."/>
            <person name="Haas B."/>
            <person name="Abouelleil A."/>
            <person name="Alvarado L."/>
            <person name="Arachchi H.M."/>
            <person name="Berlin A.M."/>
            <person name="Chapman S.B."/>
            <person name="Dewar J."/>
            <person name="Goldberg J."/>
            <person name="Griggs A."/>
            <person name="Gujja S."/>
            <person name="Hansen M."/>
            <person name="Howarth C."/>
            <person name="Imamovic A."/>
            <person name="Larimer J."/>
            <person name="McCowan C."/>
            <person name="Murphy C."/>
            <person name="Neiman D."/>
            <person name="Pearson M."/>
            <person name="Priest M."/>
            <person name="Roberts A."/>
            <person name="Saif S."/>
            <person name="Shea T."/>
            <person name="Sisk P."/>
            <person name="Sykes S."/>
            <person name="Wortman J."/>
            <person name="Nusbaum C."/>
            <person name="Birren B."/>
        </authorList>
    </citation>
    <scope>NUCLEOTIDE SEQUENCE [LARGE SCALE GENOMIC DNA]</scope>
    <source>
        <strain evidence="2">NIPH 236</strain>
    </source>
</reference>
<evidence type="ECO:0000313" key="2">
    <source>
        <dbReference type="Proteomes" id="UP000013190"/>
    </source>
</evidence>
<comment type="caution">
    <text evidence="1">The sequence shown here is derived from an EMBL/GenBank/DDBJ whole genome shotgun (WGS) entry which is preliminary data.</text>
</comment>
<accession>A0ABN0JQ61</accession>
<gene>
    <name evidence="1" type="ORF">F992_01136</name>
</gene>
<organism evidence="1 2">
    <name type="scientific">Acinetobacter modestus</name>
    <dbReference type="NCBI Taxonomy" id="1776740"/>
    <lineage>
        <taxon>Bacteria</taxon>
        <taxon>Pseudomonadati</taxon>
        <taxon>Pseudomonadota</taxon>
        <taxon>Gammaproteobacteria</taxon>
        <taxon>Moraxellales</taxon>
        <taxon>Moraxellaceae</taxon>
        <taxon>Acinetobacter</taxon>
    </lineage>
</organism>
<reference evidence="1 2" key="2">
    <citation type="journal article" date="2016" name="Int. J. Syst. Evol. Microbiol.">
        <title>Taxonomy of haemolytic and/or proteolytic strains of the genus Acinetobacter with the proposal of Acinetobacter courvalinii sp. nov. (genomic species 14 sensu Bouvet &amp; Jeanjean), Acinetobacter dispersus sp. nov. (genomic species 17), Acinetobacter modestus sp. nov., Acinetobacter proteolyticus sp. nov. and Acinetobacter vivianii sp. nov.</title>
        <authorList>
            <person name="Nemec A."/>
            <person name="Radolfova-Krizova L."/>
            <person name="Maixnerova M."/>
            <person name="Vrestiakova E."/>
            <person name="Jezek P."/>
            <person name="Sedo O."/>
        </authorList>
    </citation>
    <scope>NUCLEOTIDE SEQUENCE [LARGE SCALE GENOMIC DNA]</scope>
    <source>
        <strain evidence="1 2">NIPH 236</strain>
    </source>
</reference>
<name>A0ABN0JQ61_9GAMM</name>
<keyword evidence="2" id="KW-1185">Reference proteome</keyword>
<proteinExistence type="predicted"/>
<dbReference type="GeneID" id="92834553"/>
<sequence length="101" mass="12308">MSRVERLSALFLKVENLAYRYLDRMFQKNTLNDLDILCDFDLLQFQTASILQEVDKNYYQSVFICKLDIFQEKNKKLGYYKLILDMDYQFLDEFFVIFENL</sequence>
<evidence type="ECO:0000313" key="1">
    <source>
        <dbReference type="EMBL" id="ENU27512.1"/>
    </source>
</evidence>
<dbReference type="Proteomes" id="UP000013190">
    <property type="component" value="Unassembled WGS sequence"/>
</dbReference>